<feature type="transmembrane region" description="Helical" evidence="5">
    <location>
        <begin position="101"/>
        <end position="122"/>
    </location>
</feature>
<keyword evidence="6" id="KW-0675">Receptor</keyword>
<evidence type="ECO:0000256" key="5">
    <source>
        <dbReference type="SAM" id="Phobius"/>
    </source>
</evidence>
<accession>A0ABX0S369</accession>
<evidence type="ECO:0000313" key="7">
    <source>
        <dbReference type="Proteomes" id="UP001165941"/>
    </source>
</evidence>
<reference evidence="6" key="1">
    <citation type="submission" date="2018-05" db="EMBL/GenBank/DDBJ databases">
        <authorList>
            <person name="Pedro S.L.S."/>
            <person name="Freitas R.C."/>
            <person name="Barreto A.S."/>
            <person name="Lima A.O.S."/>
        </authorList>
    </citation>
    <scope>NUCLEOTIDE SEQUENCE</scope>
    <source>
        <strain evidence="6">BP203</strain>
        <tissue evidence="6">Muscle</tissue>
    </source>
</reference>
<dbReference type="PANTHER" id="PTHR12011:SF347">
    <property type="entry name" value="FI21270P1-RELATED"/>
    <property type="match status" value="1"/>
</dbReference>
<keyword evidence="3 5" id="KW-1133">Transmembrane helix</keyword>
<dbReference type="EMBL" id="PGGH01113803">
    <property type="protein sequence ID" value="NIG59552.1"/>
    <property type="molecule type" value="Genomic_DNA"/>
</dbReference>
<keyword evidence="4 5" id="KW-0472">Membrane</keyword>
<evidence type="ECO:0000256" key="3">
    <source>
        <dbReference type="ARBA" id="ARBA00022989"/>
    </source>
</evidence>
<proteinExistence type="predicted"/>
<dbReference type="PANTHER" id="PTHR12011">
    <property type="entry name" value="ADHESION G-PROTEIN COUPLED RECEPTOR"/>
    <property type="match status" value="1"/>
</dbReference>
<evidence type="ECO:0000313" key="6">
    <source>
        <dbReference type="EMBL" id="NIG59552.1"/>
    </source>
</evidence>
<comment type="caution">
    <text evidence="6">The sequence shown here is derived from an EMBL/GenBank/DDBJ whole genome shotgun (WGS) entry which is preliminary data.</text>
</comment>
<name>A0ABX0S369_PONBL</name>
<keyword evidence="7" id="KW-1185">Reference proteome</keyword>
<gene>
    <name evidence="6" type="ORF">BU61_6915</name>
</gene>
<dbReference type="InterPro" id="IPR000832">
    <property type="entry name" value="GPCR_2_secretin-like"/>
</dbReference>
<comment type="subcellular location">
    <subcellularLocation>
        <location evidence="1">Membrane</location>
        <topology evidence="1">Multi-pass membrane protein</topology>
    </subcellularLocation>
</comment>
<sequence length="210" mass="22240">MGCTFVLSKVCVGEATPDFTLTVLSFLPCTCGPWPCPGFYVAQPAGHPHRASWLVLVGPITSVFWLSPTSVSSPGPGLAVGLDPQGYGNPDFCWLSLRDTLIWSFAGPIGTVIVVNTVIFVLSAKVSCQRKRHYYERKRVMQSPMKVPVTEPVSCWLSGPVQGVTAATSVGNQQAAVGRGQPCLDVSGLCRAGSGSPRGERDVVEESEGG</sequence>
<evidence type="ECO:0000256" key="1">
    <source>
        <dbReference type="ARBA" id="ARBA00004141"/>
    </source>
</evidence>
<evidence type="ECO:0000256" key="2">
    <source>
        <dbReference type="ARBA" id="ARBA00022692"/>
    </source>
</evidence>
<protein>
    <submittedName>
        <fullName evidence="6">Cadherin EGF LAG seven-pass G-type receptor 1</fullName>
    </submittedName>
</protein>
<dbReference type="Pfam" id="PF00002">
    <property type="entry name" value="7tm_2"/>
    <property type="match status" value="1"/>
</dbReference>
<keyword evidence="2 5" id="KW-0812">Transmembrane</keyword>
<evidence type="ECO:0000256" key="4">
    <source>
        <dbReference type="ARBA" id="ARBA00023136"/>
    </source>
</evidence>
<organism evidence="6 7">
    <name type="scientific">Pontoporia blainvillei</name>
    <name type="common">Franciscana</name>
    <name type="synonym">Delphinus blainvillei</name>
    <dbReference type="NCBI Taxonomy" id="48723"/>
    <lineage>
        <taxon>Eukaryota</taxon>
        <taxon>Metazoa</taxon>
        <taxon>Chordata</taxon>
        <taxon>Craniata</taxon>
        <taxon>Vertebrata</taxon>
        <taxon>Euteleostomi</taxon>
        <taxon>Mammalia</taxon>
        <taxon>Eutheria</taxon>
        <taxon>Laurasiatheria</taxon>
        <taxon>Artiodactyla</taxon>
        <taxon>Whippomorpha</taxon>
        <taxon>Cetacea</taxon>
        <taxon>Odontoceti</taxon>
        <taxon>Pontoporiidae</taxon>
        <taxon>Pontoporia</taxon>
    </lineage>
</organism>
<dbReference type="Proteomes" id="UP001165941">
    <property type="component" value="Unassembled WGS sequence"/>
</dbReference>
<dbReference type="Gene3D" id="1.20.1070.10">
    <property type="entry name" value="Rhodopsin 7-helix transmembrane proteins"/>
    <property type="match status" value="1"/>
</dbReference>